<gene>
    <name evidence="2" type="primary">TMEM131L</name>
</gene>
<name>A0A9L0JGK5_EQUAS</name>
<evidence type="ECO:0000313" key="2">
    <source>
        <dbReference type="Ensembl" id="ENSEASP00005052324.1"/>
    </source>
</evidence>
<reference evidence="2" key="3">
    <citation type="submission" date="2025-09" db="UniProtKB">
        <authorList>
            <consortium name="Ensembl"/>
        </authorList>
    </citation>
    <scope>IDENTIFICATION</scope>
</reference>
<protein>
    <submittedName>
        <fullName evidence="2">Transmembrane 131 like</fullName>
    </submittedName>
</protein>
<evidence type="ECO:0000256" key="1">
    <source>
        <dbReference type="SAM" id="SignalP"/>
    </source>
</evidence>
<feature type="signal peptide" evidence="1">
    <location>
        <begin position="1"/>
        <end position="40"/>
    </location>
</feature>
<sequence>MAGLRRPQPGCYCRTAAAVNLLLGVFQVLLPCCRPGGAQGQAVEPLPNVVELWQAEEGELLLPTQGDSEEDMEEHSEEQRLCVKSDDKSTFSTQDRKRTVINYFTYYLHSNLTFLR</sequence>
<dbReference type="Proteomes" id="UP000694387">
    <property type="component" value="Chromosome 3"/>
</dbReference>
<dbReference type="Ensembl" id="ENSEAST00005055810.1">
    <property type="protein sequence ID" value="ENSEASP00005052324.1"/>
    <property type="gene ID" value="ENSEASG00005015844.2"/>
</dbReference>
<proteinExistence type="predicted"/>
<feature type="chain" id="PRO_5040381230" evidence="1">
    <location>
        <begin position="41"/>
        <end position="116"/>
    </location>
</feature>
<evidence type="ECO:0000313" key="3">
    <source>
        <dbReference type="Proteomes" id="UP000694387"/>
    </source>
</evidence>
<dbReference type="GeneTree" id="ENSGT00530000063614"/>
<keyword evidence="3" id="KW-1185">Reference proteome</keyword>
<accession>A0A9L0JGK5</accession>
<reference evidence="2 3" key="1">
    <citation type="journal article" date="2020" name="Nat. Commun.">
        <title>Donkey genomes provide new insights into domestication and selection for coat color.</title>
        <authorList>
            <person name="Wang"/>
            <person name="C."/>
            <person name="Li"/>
            <person name="H."/>
            <person name="Guo"/>
            <person name="Y."/>
            <person name="Huang"/>
            <person name="J."/>
            <person name="Sun"/>
            <person name="Y."/>
            <person name="Min"/>
            <person name="J."/>
            <person name="Wang"/>
            <person name="J."/>
            <person name="Fang"/>
            <person name="X."/>
            <person name="Zhao"/>
            <person name="Z."/>
            <person name="Wang"/>
            <person name="S."/>
            <person name="Zhang"/>
            <person name="Y."/>
            <person name="Liu"/>
            <person name="Q."/>
            <person name="Jiang"/>
            <person name="Q."/>
            <person name="Wang"/>
            <person name="X."/>
            <person name="Guo"/>
            <person name="Y."/>
            <person name="Yang"/>
            <person name="C."/>
            <person name="Wang"/>
            <person name="Y."/>
            <person name="Tian"/>
            <person name="F."/>
            <person name="Zhuang"/>
            <person name="G."/>
            <person name="Fan"/>
            <person name="Y."/>
            <person name="Gao"/>
            <person name="Q."/>
            <person name="Li"/>
            <person name="Y."/>
            <person name="Ju"/>
            <person name="Z."/>
            <person name="Li"/>
            <person name="J."/>
            <person name="Li"/>
            <person name="R."/>
            <person name="Hou"/>
            <person name="M."/>
            <person name="Yang"/>
            <person name="G."/>
            <person name="Liu"/>
            <person name="G."/>
            <person name="Liu"/>
            <person name="W."/>
            <person name="Guo"/>
            <person name="J."/>
            <person name="Pan"/>
            <person name="S."/>
            <person name="Fan"/>
            <person name="G."/>
            <person name="Zhang"/>
            <person name="W."/>
            <person name="Zhang"/>
            <person name="R."/>
            <person name="Yu"/>
            <person name="J."/>
            <person name="Zhang"/>
            <person name="X."/>
            <person name="Yin"/>
            <person name="Q."/>
            <person name="Ji"/>
            <person name="C."/>
            <person name="Jin"/>
            <person name="Y."/>
            <person name="Yue"/>
            <person name="G."/>
            <person name="Liu"/>
            <person name="M."/>
            <person name="Xu"/>
            <person name="J."/>
            <person name="Liu"/>
            <person name="S."/>
            <person name="Jordana"/>
            <person name="J."/>
            <person name="Noce"/>
            <person name="A."/>
            <person name="Amills"/>
            <person name="M."/>
            <person name="Wu"/>
            <person name="D.D."/>
            <person name="Li"/>
            <person name="S."/>
            <person name="Zhou"/>
            <person name="X. and Zhong"/>
            <person name="J."/>
        </authorList>
    </citation>
    <scope>NUCLEOTIDE SEQUENCE [LARGE SCALE GENOMIC DNA]</scope>
</reference>
<keyword evidence="1" id="KW-0732">Signal</keyword>
<reference evidence="2" key="2">
    <citation type="submission" date="2025-08" db="UniProtKB">
        <authorList>
            <consortium name="Ensembl"/>
        </authorList>
    </citation>
    <scope>IDENTIFICATION</scope>
</reference>
<dbReference type="AlphaFoldDB" id="A0A9L0JGK5"/>
<organism evidence="2 3">
    <name type="scientific">Equus asinus</name>
    <name type="common">Donkey</name>
    <name type="synonym">Equus africanus asinus</name>
    <dbReference type="NCBI Taxonomy" id="9793"/>
    <lineage>
        <taxon>Eukaryota</taxon>
        <taxon>Metazoa</taxon>
        <taxon>Chordata</taxon>
        <taxon>Craniata</taxon>
        <taxon>Vertebrata</taxon>
        <taxon>Euteleostomi</taxon>
        <taxon>Mammalia</taxon>
        <taxon>Eutheria</taxon>
        <taxon>Laurasiatheria</taxon>
        <taxon>Perissodactyla</taxon>
        <taxon>Equidae</taxon>
        <taxon>Equus</taxon>
    </lineage>
</organism>